<organism evidence="2 3">
    <name type="scientific">Rhizophagus clarus</name>
    <dbReference type="NCBI Taxonomy" id="94130"/>
    <lineage>
        <taxon>Eukaryota</taxon>
        <taxon>Fungi</taxon>
        <taxon>Fungi incertae sedis</taxon>
        <taxon>Mucoromycota</taxon>
        <taxon>Glomeromycotina</taxon>
        <taxon>Glomeromycetes</taxon>
        <taxon>Glomerales</taxon>
        <taxon>Glomeraceae</taxon>
        <taxon>Rhizophagus</taxon>
    </lineage>
</organism>
<gene>
    <name evidence="2" type="ORF">RCL2_001831800</name>
</gene>
<feature type="region of interest" description="Disordered" evidence="1">
    <location>
        <begin position="14"/>
        <end position="33"/>
    </location>
</feature>
<comment type="caution">
    <text evidence="2">The sequence shown here is derived from an EMBL/GenBank/DDBJ whole genome shotgun (WGS) entry which is preliminary data.</text>
</comment>
<accession>A0A8H3LS59</accession>
<proteinExistence type="predicted"/>
<feature type="compositionally biased region" description="Polar residues" evidence="1">
    <location>
        <begin position="21"/>
        <end position="32"/>
    </location>
</feature>
<protein>
    <submittedName>
        <fullName evidence="2">Uncharacterized protein</fullName>
    </submittedName>
</protein>
<sequence length="128" mass="14655">MSINVDEIDEDLKGLLDDESSATSPRNNTPLPITQKMNAKKKAYKEKKKILQLQTPSELDEQVVPTFSAKSPEYIPFRPSDIISYPQGDEQVQLLDLVVYDILVKWDNYTLLGNLAKWRIPIQWFSAS</sequence>
<dbReference type="EMBL" id="BLAL01000205">
    <property type="protein sequence ID" value="GES91511.1"/>
    <property type="molecule type" value="Genomic_DNA"/>
</dbReference>
<evidence type="ECO:0000313" key="2">
    <source>
        <dbReference type="EMBL" id="GES91511.1"/>
    </source>
</evidence>
<evidence type="ECO:0000256" key="1">
    <source>
        <dbReference type="SAM" id="MobiDB-lite"/>
    </source>
</evidence>
<dbReference type="OrthoDB" id="2489729at2759"/>
<name>A0A8H3LS59_9GLOM</name>
<dbReference type="Proteomes" id="UP000615446">
    <property type="component" value="Unassembled WGS sequence"/>
</dbReference>
<reference evidence="2" key="1">
    <citation type="submission" date="2019-10" db="EMBL/GenBank/DDBJ databases">
        <title>Conservation and host-specific expression of non-tandemly repeated heterogenous ribosome RNA gene in arbuscular mycorrhizal fungi.</title>
        <authorList>
            <person name="Maeda T."/>
            <person name="Kobayashi Y."/>
            <person name="Nakagawa T."/>
            <person name="Ezawa T."/>
            <person name="Yamaguchi K."/>
            <person name="Bino T."/>
            <person name="Nishimoto Y."/>
            <person name="Shigenobu S."/>
            <person name="Kawaguchi M."/>
        </authorList>
    </citation>
    <scope>NUCLEOTIDE SEQUENCE</scope>
    <source>
        <strain evidence="2">HR1</strain>
    </source>
</reference>
<evidence type="ECO:0000313" key="3">
    <source>
        <dbReference type="Proteomes" id="UP000615446"/>
    </source>
</evidence>
<dbReference type="AlphaFoldDB" id="A0A8H3LS59"/>